<dbReference type="Pfam" id="PF05096">
    <property type="entry name" value="Glu_cyclase_2"/>
    <property type="match status" value="1"/>
</dbReference>
<name>D8LLP6_ECTSI</name>
<feature type="compositionally biased region" description="Polar residues" evidence="1">
    <location>
        <begin position="26"/>
        <end position="37"/>
    </location>
</feature>
<dbReference type="Proteomes" id="UP000002630">
    <property type="component" value="Unassembled WGS sequence"/>
</dbReference>
<keyword evidence="3" id="KW-0808">Transferase</keyword>
<feature type="compositionally biased region" description="Polar residues" evidence="1">
    <location>
        <begin position="153"/>
        <end position="163"/>
    </location>
</feature>
<dbReference type="OrthoDB" id="409395at2759"/>
<dbReference type="STRING" id="2880.D8LLP6"/>
<feature type="compositionally biased region" description="Low complexity" evidence="1">
    <location>
        <begin position="110"/>
        <end position="122"/>
    </location>
</feature>
<organism evidence="3 4">
    <name type="scientific">Ectocarpus siliculosus</name>
    <name type="common">Brown alga</name>
    <name type="synonym">Conferva siliculosa</name>
    <dbReference type="NCBI Taxonomy" id="2880"/>
    <lineage>
        <taxon>Eukaryota</taxon>
        <taxon>Sar</taxon>
        <taxon>Stramenopiles</taxon>
        <taxon>Ochrophyta</taxon>
        <taxon>PX clade</taxon>
        <taxon>Phaeophyceae</taxon>
        <taxon>Ectocarpales</taxon>
        <taxon>Ectocarpaceae</taxon>
        <taxon>Ectocarpus</taxon>
    </lineage>
</organism>
<evidence type="ECO:0000313" key="3">
    <source>
        <dbReference type="EMBL" id="CBN74677.1"/>
    </source>
</evidence>
<keyword evidence="2" id="KW-0472">Membrane</keyword>
<dbReference type="EMBL" id="FN649760">
    <property type="protein sequence ID" value="CBN74677.1"/>
    <property type="molecule type" value="Genomic_DNA"/>
</dbReference>
<dbReference type="InterPro" id="IPR015943">
    <property type="entry name" value="WD40/YVTN_repeat-like_dom_sf"/>
</dbReference>
<dbReference type="PANTHER" id="PTHR31270:SF1">
    <property type="entry name" value="GLUTAMINYL-PEPTIDE CYCLOTRANSFERASE"/>
    <property type="match status" value="1"/>
</dbReference>
<feature type="compositionally biased region" description="Low complexity" evidence="1">
    <location>
        <begin position="134"/>
        <end position="152"/>
    </location>
</feature>
<feature type="region of interest" description="Disordered" evidence="1">
    <location>
        <begin position="1"/>
        <end position="37"/>
    </location>
</feature>
<accession>D8LLP6</accession>
<keyword evidence="2" id="KW-1133">Transmembrane helix</keyword>
<dbReference type="AlphaFoldDB" id="D8LLP6"/>
<feature type="region of interest" description="Disordered" evidence="1">
    <location>
        <begin position="110"/>
        <end position="171"/>
    </location>
</feature>
<protein>
    <submittedName>
        <fullName evidence="3">Glutamine cyclotransferase</fullName>
        <ecNumber evidence="3">2.3.2.4</ecNumber>
    </submittedName>
</protein>
<dbReference type="GO" id="GO:0016603">
    <property type="term" value="F:glutaminyl-peptide cyclotransferase activity"/>
    <property type="evidence" value="ECO:0007669"/>
    <property type="project" value="InterPro"/>
</dbReference>
<gene>
    <name evidence="3" type="ORF">Esi_0037_0100</name>
</gene>
<dbReference type="SUPFAM" id="SSF63825">
    <property type="entry name" value="YWTD domain"/>
    <property type="match status" value="1"/>
</dbReference>
<evidence type="ECO:0000256" key="2">
    <source>
        <dbReference type="SAM" id="Phobius"/>
    </source>
</evidence>
<sequence>MSTRALRRSIGRKDKERKGSGPRGTSRPQLPVRSNSRGGILASTVSKLFQPSASDMDADTSTRNALAGIRRRKAGGEGWRRMPRAGIVVFFSALCAALLWAGVGSLAQPPAAAGGARANSTRGRGGSESKTRTRASSAGAAATATAAGTSARQDGSQETASRNLSRRPELKTRGGQLAFARFSLLAEYPHDQHAFTQGLCYNGGFLYESTGLYGGKSTVRKVDTETGKVLQSVKLDDKYFGEGMVITDDKIHSLTWRSKVGFSWDLETFEPQEQFHFNTMTGQGWGITTDGESLIVSDGSEFLFFWDPATMKETRRVEVKLKDGRPLKKLNELEVVKGYVFANVWFDDNLYKIDPATGEVVDAYNFSELYPKALQKKELTSREAVLNGIAWDPEEDVLYLTGKLWPRMYKVKLNDAKADDDEKAGPVSSDGSERRRRQQ</sequence>
<keyword evidence="2" id="KW-0812">Transmembrane</keyword>
<keyword evidence="3" id="KW-0012">Acyltransferase</keyword>
<evidence type="ECO:0000313" key="4">
    <source>
        <dbReference type="Proteomes" id="UP000002630"/>
    </source>
</evidence>
<dbReference type="Gene3D" id="2.130.10.10">
    <property type="entry name" value="YVTN repeat-like/Quinoprotein amine dehydrogenase"/>
    <property type="match status" value="1"/>
</dbReference>
<keyword evidence="4" id="KW-1185">Reference proteome</keyword>
<feature type="transmembrane region" description="Helical" evidence="2">
    <location>
        <begin position="85"/>
        <end position="103"/>
    </location>
</feature>
<reference evidence="3 4" key="1">
    <citation type="journal article" date="2010" name="Nature">
        <title>The Ectocarpus genome and the independent evolution of multicellularity in brown algae.</title>
        <authorList>
            <person name="Cock J.M."/>
            <person name="Sterck L."/>
            <person name="Rouze P."/>
            <person name="Scornet D."/>
            <person name="Allen A.E."/>
            <person name="Amoutzias G."/>
            <person name="Anthouard V."/>
            <person name="Artiguenave F."/>
            <person name="Aury J.M."/>
            <person name="Badger J.H."/>
            <person name="Beszteri B."/>
            <person name="Billiau K."/>
            <person name="Bonnet E."/>
            <person name="Bothwell J.H."/>
            <person name="Bowler C."/>
            <person name="Boyen C."/>
            <person name="Brownlee C."/>
            <person name="Carrano C.J."/>
            <person name="Charrier B."/>
            <person name="Cho G.Y."/>
            <person name="Coelho S.M."/>
            <person name="Collen J."/>
            <person name="Corre E."/>
            <person name="Da Silva C."/>
            <person name="Delage L."/>
            <person name="Delaroque N."/>
            <person name="Dittami S.M."/>
            <person name="Doulbeau S."/>
            <person name="Elias M."/>
            <person name="Farnham G."/>
            <person name="Gachon C.M."/>
            <person name="Gschloessl B."/>
            <person name="Heesch S."/>
            <person name="Jabbari K."/>
            <person name="Jubin C."/>
            <person name="Kawai H."/>
            <person name="Kimura K."/>
            <person name="Kloareg B."/>
            <person name="Kupper F.C."/>
            <person name="Lang D."/>
            <person name="Le Bail A."/>
            <person name="Leblanc C."/>
            <person name="Lerouge P."/>
            <person name="Lohr M."/>
            <person name="Lopez P.J."/>
            <person name="Martens C."/>
            <person name="Maumus F."/>
            <person name="Michel G."/>
            <person name="Miranda-Saavedra D."/>
            <person name="Morales J."/>
            <person name="Moreau H."/>
            <person name="Motomura T."/>
            <person name="Nagasato C."/>
            <person name="Napoli C.A."/>
            <person name="Nelson D.R."/>
            <person name="Nyvall-Collen P."/>
            <person name="Peters A.F."/>
            <person name="Pommier C."/>
            <person name="Potin P."/>
            <person name="Poulain J."/>
            <person name="Quesneville H."/>
            <person name="Read B."/>
            <person name="Rensing S.A."/>
            <person name="Ritter A."/>
            <person name="Rousvoal S."/>
            <person name="Samanta M."/>
            <person name="Samson G."/>
            <person name="Schroeder D.C."/>
            <person name="Segurens B."/>
            <person name="Strittmatter M."/>
            <person name="Tonon T."/>
            <person name="Tregear J.W."/>
            <person name="Valentin K."/>
            <person name="von Dassow P."/>
            <person name="Yamagishi T."/>
            <person name="Van de Peer Y."/>
            <person name="Wincker P."/>
        </authorList>
    </citation>
    <scope>NUCLEOTIDE SEQUENCE [LARGE SCALE GENOMIC DNA]</scope>
    <source>
        <strain evidence="4">Ec32 / CCAP1310/4</strain>
    </source>
</reference>
<evidence type="ECO:0000256" key="1">
    <source>
        <dbReference type="SAM" id="MobiDB-lite"/>
    </source>
</evidence>
<proteinExistence type="predicted"/>
<dbReference type="EC" id="2.3.2.4" evidence="3"/>
<feature type="compositionally biased region" description="Basic residues" evidence="1">
    <location>
        <begin position="1"/>
        <end position="10"/>
    </location>
</feature>
<dbReference type="InterPro" id="IPR007788">
    <property type="entry name" value="QCT"/>
</dbReference>
<dbReference type="InParanoid" id="D8LLP6"/>
<dbReference type="eggNOG" id="ENOG502QUQC">
    <property type="taxonomic scope" value="Eukaryota"/>
</dbReference>
<dbReference type="PANTHER" id="PTHR31270">
    <property type="entry name" value="GLUTAMINYL-PEPTIDE CYCLOTRANSFERASE"/>
    <property type="match status" value="1"/>
</dbReference>
<feature type="region of interest" description="Disordered" evidence="1">
    <location>
        <begin position="416"/>
        <end position="439"/>
    </location>
</feature>